<feature type="signal peptide" evidence="4">
    <location>
        <begin position="1"/>
        <end position="20"/>
    </location>
</feature>
<dbReference type="Pfam" id="PF14368">
    <property type="entry name" value="LTP_2"/>
    <property type="match status" value="1"/>
</dbReference>
<evidence type="ECO:0000256" key="1">
    <source>
        <dbReference type="ARBA" id="ARBA00009748"/>
    </source>
</evidence>
<feature type="chain" id="PRO_5013653130" description="Bifunctional inhibitor/plant lipid transfer protein/seed storage helical domain-containing protein" evidence="4">
    <location>
        <begin position="21"/>
        <end position="111"/>
    </location>
</feature>
<feature type="non-terminal residue" evidence="6">
    <location>
        <position position="111"/>
    </location>
</feature>
<comment type="caution">
    <text evidence="6">The sequence shown here is derived from an EMBL/GenBank/DDBJ whole genome shotgun (WGS) entry which is preliminary data.</text>
</comment>
<dbReference type="InterPro" id="IPR016140">
    <property type="entry name" value="Bifunc_inhib/LTP/seed_store"/>
</dbReference>
<proteinExistence type="inferred from homology"/>
<keyword evidence="3" id="KW-0446">Lipid-binding</keyword>
<feature type="domain" description="Bifunctional inhibitor/plant lipid transfer protein/seed storage helical" evidence="5">
    <location>
        <begin position="12"/>
        <end position="102"/>
    </location>
</feature>
<reference evidence="6 7" key="2">
    <citation type="journal article" date="2017" name="Genome Biol.">
        <title>New reference genome sequences of hot pepper reveal the massive evolution of plant disease-resistance genes by retroduplication.</title>
        <authorList>
            <person name="Kim S."/>
            <person name="Park J."/>
            <person name="Yeom S.I."/>
            <person name="Kim Y.M."/>
            <person name="Seo E."/>
            <person name="Kim K.T."/>
            <person name="Kim M.S."/>
            <person name="Lee J.M."/>
            <person name="Cheong K."/>
            <person name="Shin H.S."/>
            <person name="Kim S.B."/>
            <person name="Han K."/>
            <person name="Lee J."/>
            <person name="Park M."/>
            <person name="Lee H.A."/>
            <person name="Lee H.Y."/>
            <person name="Lee Y."/>
            <person name="Oh S."/>
            <person name="Lee J.H."/>
            <person name="Choi E."/>
            <person name="Choi E."/>
            <person name="Lee S.E."/>
            <person name="Jeon J."/>
            <person name="Kim H."/>
            <person name="Choi G."/>
            <person name="Song H."/>
            <person name="Lee J."/>
            <person name="Lee S.C."/>
            <person name="Kwon J.K."/>
            <person name="Lee H.Y."/>
            <person name="Koo N."/>
            <person name="Hong Y."/>
            <person name="Kim R.W."/>
            <person name="Kang W.H."/>
            <person name="Huh J.H."/>
            <person name="Kang B.C."/>
            <person name="Yang T.J."/>
            <person name="Lee Y.H."/>
            <person name="Bennetzen J.L."/>
            <person name="Choi D."/>
        </authorList>
    </citation>
    <scope>NUCLEOTIDE SEQUENCE [LARGE SCALE GENOMIC DNA]</scope>
    <source>
        <strain evidence="7">cv. CM334</strain>
    </source>
</reference>
<dbReference type="InterPro" id="IPR000528">
    <property type="entry name" value="Plant_nsLTP"/>
</dbReference>
<evidence type="ECO:0000313" key="6">
    <source>
        <dbReference type="EMBL" id="PHT90080.1"/>
    </source>
</evidence>
<comment type="similarity">
    <text evidence="1">Belongs to the plant LTP family.</text>
</comment>
<keyword evidence="7" id="KW-1185">Reference proteome</keyword>
<sequence length="111" mass="11886">MAKILLTLFALALILGQTNAVIQCGTDVAPKLISCFTFLLGRATSPSQDCCVGLQGLAKTGITSQSDRKDICMCIRTATQTFAFDYTKAVKLPQLCNYTSAISIEPNLDCS</sequence>
<evidence type="ECO:0000259" key="5">
    <source>
        <dbReference type="Pfam" id="PF14368"/>
    </source>
</evidence>
<evidence type="ECO:0000313" key="7">
    <source>
        <dbReference type="Proteomes" id="UP000222542"/>
    </source>
</evidence>
<dbReference type="Gene3D" id="1.10.110.10">
    <property type="entry name" value="Plant lipid-transfer and hydrophobic proteins"/>
    <property type="match status" value="1"/>
</dbReference>
<accession>A0A2G3A7B7</accession>
<dbReference type="OMA" id="DCCVGLQ"/>
<dbReference type="Gramene" id="PHT90080">
    <property type="protein sequence ID" value="PHT90080"/>
    <property type="gene ID" value="T459_05193"/>
</dbReference>
<organism evidence="6 7">
    <name type="scientific">Capsicum annuum</name>
    <name type="common">Capsicum pepper</name>
    <dbReference type="NCBI Taxonomy" id="4072"/>
    <lineage>
        <taxon>Eukaryota</taxon>
        <taxon>Viridiplantae</taxon>
        <taxon>Streptophyta</taxon>
        <taxon>Embryophyta</taxon>
        <taxon>Tracheophyta</taxon>
        <taxon>Spermatophyta</taxon>
        <taxon>Magnoliopsida</taxon>
        <taxon>eudicotyledons</taxon>
        <taxon>Gunneridae</taxon>
        <taxon>Pentapetalae</taxon>
        <taxon>asterids</taxon>
        <taxon>lamiids</taxon>
        <taxon>Solanales</taxon>
        <taxon>Solanaceae</taxon>
        <taxon>Solanoideae</taxon>
        <taxon>Capsiceae</taxon>
        <taxon>Capsicum</taxon>
    </lineage>
</organism>
<dbReference type="AlphaFoldDB" id="A0A2G3A7B7"/>
<gene>
    <name evidence="6" type="ORF">T459_05193</name>
</gene>
<keyword evidence="2" id="KW-0813">Transport</keyword>
<evidence type="ECO:0000256" key="2">
    <source>
        <dbReference type="ARBA" id="ARBA00022448"/>
    </source>
</evidence>
<evidence type="ECO:0000256" key="3">
    <source>
        <dbReference type="ARBA" id="ARBA00023121"/>
    </source>
</evidence>
<keyword evidence="4" id="KW-0732">Signal</keyword>
<dbReference type="InterPro" id="IPR036312">
    <property type="entry name" value="Bifun_inhib/LTP/seed_sf"/>
</dbReference>
<dbReference type="PANTHER" id="PTHR33076">
    <property type="entry name" value="NON-SPECIFIC LIPID-TRANSFER PROTEIN 2-RELATED"/>
    <property type="match status" value="1"/>
</dbReference>
<dbReference type="Proteomes" id="UP000222542">
    <property type="component" value="Unassembled WGS sequence"/>
</dbReference>
<dbReference type="SUPFAM" id="SSF47699">
    <property type="entry name" value="Bifunctional inhibitor/lipid-transfer protein/seed storage 2S albumin"/>
    <property type="match status" value="1"/>
</dbReference>
<name>A0A2G3A7B7_CAPAN</name>
<dbReference type="GO" id="GO:0008289">
    <property type="term" value="F:lipid binding"/>
    <property type="evidence" value="ECO:0007669"/>
    <property type="project" value="UniProtKB-KW"/>
</dbReference>
<dbReference type="STRING" id="4072.A0A2G3A7B7"/>
<dbReference type="GO" id="GO:0006869">
    <property type="term" value="P:lipid transport"/>
    <property type="evidence" value="ECO:0007669"/>
    <property type="project" value="InterPro"/>
</dbReference>
<evidence type="ECO:0000256" key="4">
    <source>
        <dbReference type="SAM" id="SignalP"/>
    </source>
</evidence>
<reference evidence="6 7" key="1">
    <citation type="journal article" date="2014" name="Nat. Genet.">
        <title>Genome sequence of the hot pepper provides insights into the evolution of pungency in Capsicum species.</title>
        <authorList>
            <person name="Kim S."/>
            <person name="Park M."/>
            <person name="Yeom S.I."/>
            <person name="Kim Y.M."/>
            <person name="Lee J.M."/>
            <person name="Lee H.A."/>
            <person name="Seo E."/>
            <person name="Choi J."/>
            <person name="Cheong K."/>
            <person name="Kim K.T."/>
            <person name="Jung K."/>
            <person name="Lee G.W."/>
            <person name="Oh S.K."/>
            <person name="Bae C."/>
            <person name="Kim S.B."/>
            <person name="Lee H.Y."/>
            <person name="Kim S.Y."/>
            <person name="Kim M.S."/>
            <person name="Kang B.C."/>
            <person name="Jo Y.D."/>
            <person name="Yang H.B."/>
            <person name="Jeong H.J."/>
            <person name="Kang W.H."/>
            <person name="Kwon J.K."/>
            <person name="Shin C."/>
            <person name="Lim J.Y."/>
            <person name="Park J.H."/>
            <person name="Huh J.H."/>
            <person name="Kim J.S."/>
            <person name="Kim B.D."/>
            <person name="Cohen O."/>
            <person name="Paran I."/>
            <person name="Suh M.C."/>
            <person name="Lee S.B."/>
            <person name="Kim Y.K."/>
            <person name="Shin Y."/>
            <person name="Noh S.J."/>
            <person name="Park J."/>
            <person name="Seo Y.S."/>
            <person name="Kwon S.Y."/>
            <person name="Kim H.A."/>
            <person name="Park J.M."/>
            <person name="Kim H.J."/>
            <person name="Choi S.B."/>
            <person name="Bosland P.W."/>
            <person name="Reeves G."/>
            <person name="Jo S.H."/>
            <person name="Lee B.W."/>
            <person name="Cho H.T."/>
            <person name="Choi H.S."/>
            <person name="Lee M.S."/>
            <person name="Yu Y."/>
            <person name="Do Choi Y."/>
            <person name="Park B.S."/>
            <person name="van Deynze A."/>
            <person name="Ashrafi H."/>
            <person name="Hill T."/>
            <person name="Kim W.T."/>
            <person name="Pai H.S."/>
            <person name="Ahn H.K."/>
            <person name="Yeam I."/>
            <person name="Giovannoni J.J."/>
            <person name="Rose J.K."/>
            <person name="Sorensen I."/>
            <person name="Lee S.J."/>
            <person name="Kim R.W."/>
            <person name="Choi I.Y."/>
            <person name="Choi B.S."/>
            <person name="Lim J.S."/>
            <person name="Lee Y.H."/>
            <person name="Choi D."/>
        </authorList>
    </citation>
    <scope>NUCLEOTIDE SEQUENCE [LARGE SCALE GENOMIC DNA]</scope>
    <source>
        <strain evidence="7">cv. CM334</strain>
    </source>
</reference>
<protein>
    <recommendedName>
        <fullName evidence="5">Bifunctional inhibitor/plant lipid transfer protein/seed storage helical domain-containing protein</fullName>
    </recommendedName>
</protein>
<dbReference type="EMBL" id="AYRZ02000002">
    <property type="protein sequence ID" value="PHT90080.1"/>
    <property type="molecule type" value="Genomic_DNA"/>
</dbReference>